<dbReference type="PATRIC" id="fig|1229908.8.peg.563"/>
<gene>
    <name evidence="1" type="ORF">NKOR_02635</name>
</gene>
<reference evidence="1 2" key="1">
    <citation type="journal article" date="2012" name="J. Bacteriol.">
        <title>Draft Genome Sequence of an Ammonia-Oxidizing Archaeon, "Candidatus Nitrosopumilus koreensis" AR1, from Marine Sediment.</title>
        <authorList>
            <person name="Park S.J."/>
            <person name="Kim J.G."/>
            <person name="Jung M.Y."/>
            <person name="Kim S.J."/>
            <person name="Cha I.T."/>
            <person name="Kwon K."/>
            <person name="Lee J.H."/>
            <person name="Rhee S.K."/>
        </authorList>
    </citation>
    <scope>NUCLEOTIDE SEQUENCE [LARGE SCALE GENOMIC DNA]</scope>
    <source>
        <strain evidence="1 2">AR1</strain>
    </source>
</reference>
<organism evidence="1 2">
    <name type="scientific">Candidatus Nitrosopumilus koreensis AR1</name>
    <dbReference type="NCBI Taxonomy" id="1229908"/>
    <lineage>
        <taxon>Archaea</taxon>
        <taxon>Nitrososphaerota</taxon>
        <taxon>Nitrososphaeria</taxon>
        <taxon>Nitrosopumilales</taxon>
        <taxon>Nitrosopumilaceae</taxon>
        <taxon>Nitrosopumilus</taxon>
    </lineage>
</organism>
<protein>
    <submittedName>
        <fullName evidence="1">Uncharacterized protein</fullName>
    </submittedName>
</protein>
<dbReference type="AlphaFoldDB" id="K0B689"/>
<dbReference type="HOGENOM" id="CLU_3282663_0_0_2"/>
<name>K0B689_9ARCH</name>
<evidence type="ECO:0000313" key="2">
    <source>
        <dbReference type="Proteomes" id="UP000006101"/>
    </source>
</evidence>
<keyword evidence="2" id="KW-1185">Reference proteome</keyword>
<dbReference type="Proteomes" id="UP000006101">
    <property type="component" value="Chromosome"/>
</dbReference>
<dbReference type="EMBL" id="CP003842">
    <property type="protein sequence ID" value="AFS80425.1"/>
    <property type="molecule type" value="Genomic_DNA"/>
</dbReference>
<evidence type="ECO:0000313" key="1">
    <source>
        <dbReference type="EMBL" id="AFS80425.1"/>
    </source>
</evidence>
<accession>K0B689</accession>
<dbReference type="KEGG" id="nkr:NKOR_02635"/>
<proteinExistence type="predicted"/>
<sequence length="40" mass="4873">MNFPIDSQKTIEVIERMKLAKIGEYKKWESIIKKLKTMFR</sequence>